<protein>
    <recommendedName>
        <fullName evidence="4">HTH La-type RNA-binding domain-containing protein</fullName>
    </recommendedName>
</protein>
<dbReference type="PANTHER" id="PTHR22792:SF132">
    <property type="entry name" value="LA-RELATED PROTEIN 1"/>
    <property type="match status" value="1"/>
</dbReference>
<dbReference type="SMART" id="SM00715">
    <property type="entry name" value="LA"/>
    <property type="match status" value="1"/>
</dbReference>
<feature type="domain" description="HTH La-type RNA-binding" evidence="4">
    <location>
        <begin position="196"/>
        <end position="289"/>
    </location>
</feature>
<dbReference type="InterPro" id="IPR045180">
    <property type="entry name" value="La_dom_prot"/>
</dbReference>
<feature type="region of interest" description="Disordered" evidence="3">
    <location>
        <begin position="126"/>
        <end position="149"/>
    </location>
</feature>
<evidence type="ECO:0000313" key="6">
    <source>
        <dbReference type="Proteomes" id="UP000000709"/>
    </source>
</evidence>
<evidence type="ECO:0000256" key="2">
    <source>
        <dbReference type="PROSITE-ProRule" id="PRU00332"/>
    </source>
</evidence>
<feature type="compositionally biased region" description="Polar residues" evidence="3">
    <location>
        <begin position="133"/>
        <end position="149"/>
    </location>
</feature>
<dbReference type="InterPro" id="IPR006630">
    <property type="entry name" value="La_HTH"/>
</dbReference>
<evidence type="ECO:0000259" key="4">
    <source>
        <dbReference type="PROSITE" id="PS50961"/>
    </source>
</evidence>
<keyword evidence="6" id="KW-1185">Reference proteome</keyword>
<dbReference type="Gene3D" id="1.10.10.10">
    <property type="entry name" value="Winged helix-like DNA-binding domain superfamily/Winged helix DNA-binding domain"/>
    <property type="match status" value="1"/>
</dbReference>
<proteinExistence type="predicted"/>
<dbReference type="Pfam" id="PF05383">
    <property type="entry name" value="La"/>
    <property type="match status" value="1"/>
</dbReference>
<dbReference type="InParanoid" id="G3ARN4"/>
<dbReference type="KEGG" id="spaa:SPAPADRAFT_67808"/>
<keyword evidence="1 2" id="KW-0694">RNA-binding</keyword>
<dbReference type="eggNOG" id="ENOG502T73H">
    <property type="taxonomic scope" value="Eukaryota"/>
</dbReference>
<dbReference type="PANTHER" id="PTHR22792">
    <property type="entry name" value="LUPUS LA PROTEIN-RELATED"/>
    <property type="match status" value="1"/>
</dbReference>
<dbReference type="GO" id="GO:0003723">
    <property type="term" value="F:RNA binding"/>
    <property type="evidence" value="ECO:0007669"/>
    <property type="project" value="UniProtKB-UniRule"/>
</dbReference>
<dbReference type="InterPro" id="IPR036388">
    <property type="entry name" value="WH-like_DNA-bd_sf"/>
</dbReference>
<dbReference type="SUPFAM" id="SSF46785">
    <property type="entry name" value="Winged helix' DNA-binding domain"/>
    <property type="match status" value="1"/>
</dbReference>
<dbReference type="EMBL" id="GL996503">
    <property type="protein sequence ID" value="EGW31787.1"/>
    <property type="molecule type" value="Genomic_DNA"/>
</dbReference>
<dbReference type="AlphaFoldDB" id="G3ARN4"/>
<dbReference type="GeneID" id="18875185"/>
<gene>
    <name evidence="5" type="ORF">SPAPADRAFT_67808</name>
</gene>
<evidence type="ECO:0000256" key="3">
    <source>
        <dbReference type="SAM" id="MobiDB-lite"/>
    </source>
</evidence>
<dbReference type="InterPro" id="IPR036390">
    <property type="entry name" value="WH_DNA-bd_sf"/>
</dbReference>
<dbReference type="CDD" id="cd07323">
    <property type="entry name" value="LAM"/>
    <property type="match status" value="1"/>
</dbReference>
<accession>G3ARN4</accession>
<dbReference type="GO" id="GO:0005737">
    <property type="term" value="C:cytoplasm"/>
    <property type="evidence" value="ECO:0007669"/>
    <property type="project" value="UniProtKB-ARBA"/>
</dbReference>
<feature type="region of interest" description="Disordered" evidence="3">
    <location>
        <begin position="27"/>
        <end position="71"/>
    </location>
</feature>
<dbReference type="OrthoDB" id="340227at2759"/>
<dbReference type="STRING" id="619300.G3ARN4"/>
<evidence type="ECO:0000256" key="1">
    <source>
        <dbReference type="ARBA" id="ARBA00022884"/>
    </source>
</evidence>
<dbReference type="PROSITE" id="PS50961">
    <property type="entry name" value="HTH_LA"/>
    <property type="match status" value="1"/>
</dbReference>
<dbReference type="HOGENOM" id="CLU_826382_0_0_1"/>
<sequence length="289" mass="32742">MVNRLLPAPPPTVNAWSLNQLIENNPPVESNDEVVPSLTSPLISPEDSSPFTPHSAPPLTKRKSNKKNSGSVMIRIGKNTTIKKPTKFPQNQGNIKGGTGAYKYKIATRTDNYHYTNPSIVYPMDTSRDESESSPIQEQTSEGQFTSPLQTQLSSPIEYEGPVSPLEGQFPLVYPSPFPIPVFPIYPIYEYYPEVQSPKSSKHDIIKRQLEYYFSTENLCKDLYLRSLFNPIDGSVKLQDLIQFNRLKNLTKNGTDITLLIDAISDIDSLQLLENEPRVRLKNWRDWVN</sequence>
<dbReference type="OMA" id="YKIATRT"/>
<dbReference type="Proteomes" id="UP000000709">
    <property type="component" value="Unassembled WGS sequence"/>
</dbReference>
<reference evidence="5 6" key="1">
    <citation type="journal article" date="2011" name="Proc. Natl. Acad. Sci. U.S.A.">
        <title>Comparative genomics of xylose-fermenting fungi for enhanced biofuel production.</title>
        <authorList>
            <person name="Wohlbach D.J."/>
            <person name="Kuo A."/>
            <person name="Sato T.K."/>
            <person name="Potts K.M."/>
            <person name="Salamov A.A."/>
            <person name="LaButti K.M."/>
            <person name="Sun H."/>
            <person name="Clum A."/>
            <person name="Pangilinan J.L."/>
            <person name="Lindquist E.A."/>
            <person name="Lucas S."/>
            <person name="Lapidus A."/>
            <person name="Jin M."/>
            <person name="Gunawan C."/>
            <person name="Balan V."/>
            <person name="Dale B.E."/>
            <person name="Jeffries T.W."/>
            <person name="Zinkel R."/>
            <person name="Barry K.W."/>
            <person name="Grigoriev I.V."/>
            <person name="Gasch A.P."/>
        </authorList>
    </citation>
    <scope>NUCLEOTIDE SEQUENCE [LARGE SCALE GENOMIC DNA]</scope>
    <source>
        <strain evidence="6">NRRL Y-27907 / 11-Y1</strain>
    </source>
</reference>
<feature type="compositionally biased region" description="Polar residues" evidence="3">
    <location>
        <begin position="37"/>
        <end position="52"/>
    </location>
</feature>
<evidence type="ECO:0000313" key="5">
    <source>
        <dbReference type="EMBL" id="EGW31787.1"/>
    </source>
</evidence>
<dbReference type="RefSeq" id="XP_007376565.1">
    <property type="nucleotide sequence ID" value="XM_007376503.1"/>
</dbReference>
<organism evidence="6">
    <name type="scientific">Spathaspora passalidarum (strain NRRL Y-27907 / 11-Y1)</name>
    <dbReference type="NCBI Taxonomy" id="619300"/>
    <lineage>
        <taxon>Eukaryota</taxon>
        <taxon>Fungi</taxon>
        <taxon>Dikarya</taxon>
        <taxon>Ascomycota</taxon>
        <taxon>Saccharomycotina</taxon>
        <taxon>Pichiomycetes</taxon>
        <taxon>Debaryomycetaceae</taxon>
        <taxon>Spathaspora</taxon>
    </lineage>
</organism>
<name>G3ARN4_SPAPN</name>